<reference evidence="1" key="2">
    <citation type="submission" date="2020-09" db="EMBL/GenBank/DDBJ databases">
        <authorList>
            <person name="Sun Q."/>
            <person name="Ohkuma M."/>
        </authorList>
    </citation>
    <scope>NUCLEOTIDE SEQUENCE</scope>
    <source>
        <strain evidence="1">JCM 19831</strain>
    </source>
</reference>
<evidence type="ECO:0000313" key="2">
    <source>
        <dbReference type="Proteomes" id="UP000642070"/>
    </source>
</evidence>
<dbReference type="RefSeq" id="WP_190255530.1">
    <property type="nucleotide sequence ID" value="NZ_BMPI01000057.1"/>
</dbReference>
<evidence type="ECO:0000313" key="1">
    <source>
        <dbReference type="EMBL" id="GGM68481.1"/>
    </source>
</evidence>
<keyword evidence="2" id="KW-1185">Reference proteome</keyword>
<dbReference type="AlphaFoldDB" id="A0A917U9T4"/>
<reference evidence="1" key="1">
    <citation type="journal article" date="2014" name="Int. J. Syst. Evol. Microbiol.">
        <title>Complete genome sequence of Corynebacterium casei LMG S-19264T (=DSM 44701T), isolated from a smear-ripened cheese.</title>
        <authorList>
            <consortium name="US DOE Joint Genome Institute (JGI-PGF)"/>
            <person name="Walter F."/>
            <person name="Albersmeier A."/>
            <person name="Kalinowski J."/>
            <person name="Ruckert C."/>
        </authorList>
    </citation>
    <scope>NUCLEOTIDE SEQUENCE</scope>
    <source>
        <strain evidence="1">JCM 19831</strain>
    </source>
</reference>
<proteinExistence type="predicted"/>
<comment type="caution">
    <text evidence="1">The sequence shown here is derived from an EMBL/GenBank/DDBJ whole genome shotgun (WGS) entry which is preliminary data.</text>
</comment>
<protein>
    <submittedName>
        <fullName evidence="1">Uncharacterized protein</fullName>
    </submittedName>
</protein>
<sequence length="85" mass="9489">MAASIGIAVFGVLWLACALAALRVAARLAEQNERHMRHAHGDVHAWSRPRYGIHEKKSSDVVRSWAAAPMRGLLGAWRRARAKHR</sequence>
<dbReference type="Proteomes" id="UP000642070">
    <property type="component" value="Unassembled WGS sequence"/>
</dbReference>
<gene>
    <name evidence="1" type="ORF">GCM10007977_082760</name>
</gene>
<organism evidence="1 2">
    <name type="scientific">Dactylosporangium sucinum</name>
    <dbReference type="NCBI Taxonomy" id="1424081"/>
    <lineage>
        <taxon>Bacteria</taxon>
        <taxon>Bacillati</taxon>
        <taxon>Actinomycetota</taxon>
        <taxon>Actinomycetes</taxon>
        <taxon>Micromonosporales</taxon>
        <taxon>Micromonosporaceae</taxon>
        <taxon>Dactylosporangium</taxon>
    </lineage>
</organism>
<dbReference type="EMBL" id="BMPI01000057">
    <property type="protein sequence ID" value="GGM68481.1"/>
    <property type="molecule type" value="Genomic_DNA"/>
</dbReference>
<accession>A0A917U9T4</accession>
<name>A0A917U9T4_9ACTN</name>